<evidence type="ECO:0000313" key="2">
    <source>
        <dbReference type="Proteomes" id="UP001055811"/>
    </source>
</evidence>
<accession>A0ACB9F1E1</accession>
<comment type="caution">
    <text evidence="1">The sequence shown here is derived from an EMBL/GenBank/DDBJ whole genome shotgun (WGS) entry which is preliminary data.</text>
</comment>
<dbReference type="Proteomes" id="UP001055811">
    <property type="component" value="Linkage Group LG03"/>
</dbReference>
<gene>
    <name evidence="1" type="ORF">L2E82_15169</name>
</gene>
<reference evidence="2" key="1">
    <citation type="journal article" date="2022" name="Mol. Ecol. Resour.">
        <title>The genomes of chicory, endive, great burdock and yacon provide insights into Asteraceae palaeo-polyploidization history and plant inulin production.</title>
        <authorList>
            <person name="Fan W."/>
            <person name="Wang S."/>
            <person name="Wang H."/>
            <person name="Wang A."/>
            <person name="Jiang F."/>
            <person name="Liu H."/>
            <person name="Zhao H."/>
            <person name="Xu D."/>
            <person name="Zhang Y."/>
        </authorList>
    </citation>
    <scope>NUCLEOTIDE SEQUENCE [LARGE SCALE GENOMIC DNA]</scope>
    <source>
        <strain evidence="2">cv. Punajuju</strain>
    </source>
</reference>
<sequence length="102" mass="11086">MAKNASMSVKMVLVVSLALMIVVLTDTRPTLIGRQESGNSIVSCNQVTGVEPAGDCTSISQSFKLSLEAFLAIYPNINCLSLFNRNRTEQTVLRDHAPNDTK</sequence>
<reference evidence="1 2" key="2">
    <citation type="journal article" date="2022" name="Mol. Ecol. Resour.">
        <title>The genomes of chicory, endive, great burdock and yacon provide insights into Asteraceae paleo-polyploidization history and plant inulin production.</title>
        <authorList>
            <person name="Fan W."/>
            <person name="Wang S."/>
            <person name="Wang H."/>
            <person name="Wang A."/>
            <person name="Jiang F."/>
            <person name="Liu H."/>
            <person name="Zhao H."/>
            <person name="Xu D."/>
            <person name="Zhang Y."/>
        </authorList>
    </citation>
    <scope>NUCLEOTIDE SEQUENCE [LARGE SCALE GENOMIC DNA]</scope>
    <source>
        <strain evidence="2">cv. Punajuju</strain>
        <tissue evidence="1">Leaves</tissue>
    </source>
</reference>
<evidence type="ECO:0000313" key="1">
    <source>
        <dbReference type="EMBL" id="KAI3765143.1"/>
    </source>
</evidence>
<keyword evidence="2" id="KW-1185">Reference proteome</keyword>
<name>A0ACB9F1E1_CICIN</name>
<protein>
    <submittedName>
        <fullName evidence="1">Uncharacterized protein</fullName>
    </submittedName>
</protein>
<dbReference type="EMBL" id="CM042011">
    <property type="protein sequence ID" value="KAI3765143.1"/>
    <property type="molecule type" value="Genomic_DNA"/>
</dbReference>
<organism evidence="1 2">
    <name type="scientific">Cichorium intybus</name>
    <name type="common">Chicory</name>
    <dbReference type="NCBI Taxonomy" id="13427"/>
    <lineage>
        <taxon>Eukaryota</taxon>
        <taxon>Viridiplantae</taxon>
        <taxon>Streptophyta</taxon>
        <taxon>Embryophyta</taxon>
        <taxon>Tracheophyta</taxon>
        <taxon>Spermatophyta</taxon>
        <taxon>Magnoliopsida</taxon>
        <taxon>eudicotyledons</taxon>
        <taxon>Gunneridae</taxon>
        <taxon>Pentapetalae</taxon>
        <taxon>asterids</taxon>
        <taxon>campanulids</taxon>
        <taxon>Asterales</taxon>
        <taxon>Asteraceae</taxon>
        <taxon>Cichorioideae</taxon>
        <taxon>Cichorieae</taxon>
        <taxon>Cichoriinae</taxon>
        <taxon>Cichorium</taxon>
    </lineage>
</organism>
<proteinExistence type="predicted"/>